<dbReference type="InterPro" id="IPR011701">
    <property type="entry name" value="MFS"/>
</dbReference>
<dbReference type="PANTHER" id="PTHR23512">
    <property type="entry name" value="MAJOR FACILITATOR SUPERFAMILY DOMAIN-CONTAINING PROTEIN 1"/>
    <property type="match status" value="1"/>
</dbReference>
<evidence type="ECO:0000256" key="15">
    <source>
        <dbReference type="ARBA" id="ARBA00044985"/>
    </source>
</evidence>
<organism evidence="22 23">
    <name type="scientific">Tieghemostelium lacteum</name>
    <name type="common">Slime mold</name>
    <name type="synonym">Dictyostelium lacteum</name>
    <dbReference type="NCBI Taxonomy" id="361077"/>
    <lineage>
        <taxon>Eukaryota</taxon>
        <taxon>Amoebozoa</taxon>
        <taxon>Evosea</taxon>
        <taxon>Eumycetozoa</taxon>
        <taxon>Dictyostelia</taxon>
        <taxon>Dictyosteliales</taxon>
        <taxon>Raperosteliaceae</taxon>
        <taxon>Tieghemostelium</taxon>
    </lineage>
</organism>
<dbReference type="PROSITE" id="PS50850">
    <property type="entry name" value="MFS"/>
    <property type="match status" value="1"/>
</dbReference>
<feature type="transmembrane region" description="Helical" evidence="20">
    <location>
        <begin position="235"/>
        <end position="256"/>
    </location>
</feature>
<dbReference type="InParanoid" id="A0A151Z6P0"/>
<feature type="transmembrane region" description="Helical" evidence="20">
    <location>
        <begin position="203"/>
        <end position="223"/>
    </location>
</feature>
<evidence type="ECO:0000313" key="23">
    <source>
        <dbReference type="Proteomes" id="UP000076078"/>
    </source>
</evidence>
<keyword evidence="23" id="KW-1185">Reference proteome</keyword>
<evidence type="ECO:0000256" key="9">
    <source>
        <dbReference type="ARBA" id="ARBA00044899"/>
    </source>
</evidence>
<evidence type="ECO:0000256" key="1">
    <source>
        <dbReference type="ARBA" id="ARBA00004141"/>
    </source>
</evidence>
<proteinExistence type="predicted"/>
<sequence>MIPFDNTKIVQEEIQDDRDSLIDKIDDSNEKISNEIENREEEIDEISIAPQPLENRKGKIGYYWSKVKNLNKKKIIVGFMIINLAFTLYLSYNNPTSMVKIFDKHYDIDSRKFGYLYSVYAIPNLFMVFLGGILVDTYGPETCSLIFNFTMTLSTVLAALSTTPPRYGLLLFSRVLLGIGGESLLVCVSCFMAKWFSSKEMPFIVAIESTWVQFGSLLAFGFLPTLYENTNLPFTVWFVAIIGIFGFFLNIIFILFGKTKLYYPKDNEKPEIINECKEEVSSSQQQDDPNELVSSEKPILASNTDIEMDSLEFEDITNTIKDEPIQDDNENKMIKTLKEFKKAILLVRLIPPRMWILVCIAFFGYSSFYGLDIIATDMIIEKYNYNERSAALVMACETLLNGVCCPLFPYVTKALKKRTISLCVGICTMGIGIFILIVTPTVPLPWVVLSGLGYGLMNNTLISAVPLLVDEKVIGTAYGLIGTSYNVGIVIYPLFLSYFREKTGTYNFSMVLLVFSAAISLIFLFILKKLDLKEPTNEKKLDNNITTNKVQH</sequence>
<dbReference type="STRING" id="361077.A0A151Z6P0"/>
<dbReference type="GO" id="GO:0016020">
    <property type="term" value="C:membrane"/>
    <property type="evidence" value="ECO:0007669"/>
    <property type="project" value="UniProtKB-SubCell"/>
</dbReference>
<comment type="catalytic activity">
    <reaction evidence="9">
        <text>L-arginyl-L-alpha-amino acid(out) = L-arginyl-L-alpha-amino acid(in)</text>
        <dbReference type="Rhea" id="RHEA:79371"/>
        <dbReference type="ChEBI" id="CHEBI:84315"/>
    </reaction>
</comment>
<evidence type="ECO:0000313" key="22">
    <source>
        <dbReference type="EMBL" id="KYQ89597.1"/>
    </source>
</evidence>
<dbReference type="SUPFAM" id="SSF103473">
    <property type="entry name" value="MFS general substrate transporter"/>
    <property type="match status" value="1"/>
</dbReference>
<feature type="transmembrane region" description="Helical" evidence="20">
    <location>
        <begin position="391"/>
        <end position="412"/>
    </location>
</feature>
<evidence type="ECO:0000256" key="3">
    <source>
        <dbReference type="ARBA" id="ARBA00044878"/>
    </source>
</evidence>
<comment type="function">
    <text evidence="17">Lysosomal dipeptide uniporter that selectively exports lysine, arginine or histidine-containing dipeptides with a net positive charge from the lysosome lumen into the cytosol. Could play a role in a specific type of protein O-glycosylation indirectly regulating macrophages migration and tissue invasion. Also essential for liver homeostasis.</text>
</comment>
<keyword evidence="20" id="KW-0812">Transmembrane</keyword>
<comment type="catalytic activity">
    <reaction evidence="10">
        <text>L-lysyl-L-lysine(out) = L-lysyl-L-lysine(in)</text>
        <dbReference type="Rhea" id="RHEA:79403"/>
        <dbReference type="ChEBI" id="CHEBI:229956"/>
    </reaction>
</comment>
<evidence type="ECO:0000256" key="6">
    <source>
        <dbReference type="ARBA" id="ARBA00044891"/>
    </source>
</evidence>
<evidence type="ECO:0000256" key="10">
    <source>
        <dbReference type="ARBA" id="ARBA00044900"/>
    </source>
</evidence>
<evidence type="ECO:0000256" key="11">
    <source>
        <dbReference type="ARBA" id="ARBA00044903"/>
    </source>
</evidence>
<feature type="transmembrane region" description="Helical" evidence="20">
    <location>
        <begin position="167"/>
        <end position="191"/>
    </location>
</feature>
<feature type="transmembrane region" description="Helical" evidence="20">
    <location>
        <begin position="444"/>
        <end position="469"/>
    </location>
</feature>
<comment type="catalytic activity">
    <reaction evidence="14">
        <text>L-lysyl-glycine(out) = L-lysyl-glycine(in)</text>
        <dbReference type="Rhea" id="RHEA:79407"/>
        <dbReference type="ChEBI" id="CHEBI:191202"/>
    </reaction>
</comment>
<name>A0A151Z6P0_TIELA</name>
<dbReference type="InterPro" id="IPR052187">
    <property type="entry name" value="MFSD1"/>
</dbReference>
<feature type="transmembrane region" description="Helical" evidence="20">
    <location>
        <begin position="508"/>
        <end position="527"/>
    </location>
</feature>
<evidence type="ECO:0000256" key="4">
    <source>
        <dbReference type="ARBA" id="ARBA00044881"/>
    </source>
</evidence>
<comment type="catalytic activity">
    <reaction evidence="3">
        <text>L-histidyl-glycine(out) = L-histidyl-glycine(in)</text>
        <dbReference type="Rhea" id="RHEA:79395"/>
        <dbReference type="ChEBI" id="CHEBI:229957"/>
    </reaction>
</comment>
<feature type="transmembrane region" description="Helical" evidence="20">
    <location>
        <begin position="419"/>
        <end position="438"/>
    </location>
</feature>
<feature type="coiled-coil region" evidence="19">
    <location>
        <begin position="11"/>
        <end position="49"/>
    </location>
</feature>
<evidence type="ECO:0000256" key="7">
    <source>
        <dbReference type="ARBA" id="ARBA00044893"/>
    </source>
</evidence>
<comment type="catalytic activity">
    <reaction evidence="4">
        <text>L-alpha-aminoacyl-L-arginine(out) = L-alpha-aminoacyl-L-arginine(in)</text>
        <dbReference type="Rhea" id="RHEA:79367"/>
        <dbReference type="ChEBI" id="CHEBI:229968"/>
    </reaction>
</comment>
<evidence type="ECO:0000256" key="20">
    <source>
        <dbReference type="SAM" id="Phobius"/>
    </source>
</evidence>
<dbReference type="Pfam" id="PF07690">
    <property type="entry name" value="MFS_1"/>
    <property type="match status" value="1"/>
</dbReference>
<reference evidence="22 23" key="1">
    <citation type="submission" date="2015-12" db="EMBL/GenBank/DDBJ databases">
        <title>Dictyostelia acquired genes for synthesis and detection of signals that induce cell-type specialization by lateral gene transfer from prokaryotes.</title>
        <authorList>
            <person name="Gloeckner G."/>
            <person name="Schaap P."/>
        </authorList>
    </citation>
    <scope>NUCLEOTIDE SEQUENCE [LARGE SCALE GENOMIC DNA]</scope>
    <source>
        <strain evidence="22 23">TK</strain>
    </source>
</reference>
<keyword evidence="20" id="KW-0472">Membrane</keyword>
<keyword evidence="20" id="KW-1133">Transmembrane helix</keyword>
<evidence type="ECO:0000256" key="14">
    <source>
        <dbReference type="ARBA" id="ARBA00044924"/>
    </source>
</evidence>
<evidence type="ECO:0000256" key="2">
    <source>
        <dbReference type="ARBA" id="ARBA00044876"/>
    </source>
</evidence>
<dbReference type="Gene3D" id="1.20.1250.20">
    <property type="entry name" value="MFS general substrate transporter like domains"/>
    <property type="match status" value="1"/>
</dbReference>
<accession>A0A151Z6P0</accession>
<evidence type="ECO:0000256" key="19">
    <source>
        <dbReference type="SAM" id="Coils"/>
    </source>
</evidence>
<comment type="catalytic activity">
    <reaction evidence="13">
        <text>L-alanyl-L-lysine(out) = L-alanyl-L-lysine(in)</text>
        <dbReference type="Rhea" id="RHEA:79415"/>
        <dbReference type="ChEBI" id="CHEBI:192470"/>
    </reaction>
</comment>
<evidence type="ECO:0000256" key="18">
    <source>
        <dbReference type="ARBA" id="ARBA00046376"/>
    </source>
</evidence>
<evidence type="ECO:0000256" key="17">
    <source>
        <dbReference type="ARBA" id="ARBA00045709"/>
    </source>
</evidence>
<dbReference type="Proteomes" id="UP000076078">
    <property type="component" value="Unassembled WGS sequence"/>
</dbReference>
<evidence type="ECO:0000256" key="13">
    <source>
        <dbReference type="ARBA" id="ARBA00044919"/>
    </source>
</evidence>
<dbReference type="PANTHER" id="PTHR23512:SF7">
    <property type="entry name" value="MAJOR FACILITATOR SUPERFAMILY (MFS) PROFILE DOMAIN-CONTAINING PROTEIN"/>
    <property type="match status" value="1"/>
</dbReference>
<comment type="catalytic activity">
    <reaction evidence="7">
        <text>L-alpha-aminoacyl-L-lysine(out) = L-alpha-aminoacyl-L-lysine(in)</text>
        <dbReference type="Rhea" id="RHEA:79383"/>
        <dbReference type="ChEBI" id="CHEBI:229966"/>
    </reaction>
</comment>
<evidence type="ECO:0000256" key="8">
    <source>
        <dbReference type="ARBA" id="ARBA00044898"/>
    </source>
</evidence>
<dbReference type="InterPro" id="IPR020846">
    <property type="entry name" value="MFS_dom"/>
</dbReference>
<evidence type="ECO:0000256" key="5">
    <source>
        <dbReference type="ARBA" id="ARBA00044884"/>
    </source>
</evidence>
<evidence type="ECO:0000259" key="21">
    <source>
        <dbReference type="PROSITE" id="PS50850"/>
    </source>
</evidence>
<comment type="catalytic activity">
    <reaction evidence="12">
        <text>L-histidyl-L-alpha-amino acid(out) = L-histidyl-L-alpha-amino acid(in)</text>
        <dbReference type="Rhea" id="RHEA:79379"/>
        <dbReference type="ChEBI" id="CHEBI:229964"/>
    </reaction>
</comment>
<gene>
    <name evidence="22" type="ORF">DLAC_09554</name>
</gene>
<comment type="catalytic activity">
    <reaction evidence="6">
        <text>L-lysyl-L-alpha-amino acid(out) = L-lysyl-L-alpha-amino acid(in)</text>
        <dbReference type="Rhea" id="RHEA:79387"/>
        <dbReference type="ChEBI" id="CHEBI:229965"/>
    </reaction>
</comment>
<feature type="transmembrane region" description="Helical" evidence="20">
    <location>
        <begin position="354"/>
        <end position="371"/>
    </location>
</feature>
<comment type="catalytic activity">
    <reaction evidence="8">
        <text>L-aspartyl-L-lysine(out) = L-aspartyl-L-lysine(in)</text>
        <dbReference type="Rhea" id="RHEA:79411"/>
        <dbReference type="ChEBI" id="CHEBI:229953"/>
    </reaction>
</comment>
<feature type="domain" description="Major facilitator superfamily (MFS) profile" evidence="21">
    <location>
        <begin position="71"/>
        <end position="534"/>
    </location>
</feature>
<protein>
    <recommendedName>
        <fullName evidence="15">Lysosomal dipeptide transporter MFSD1</fullName>
    </recommendedName>
    <alternativeName>
        <fullName evidence="16">Major facilitator superfamily domain-containing protein 1</fullName>
    </alternativeName>
</protein>
<comment type="subunit">
    <text evidence="18">Homodimer. Interacts with lysosomal protein GLMP (via lumenal domain); the interaction starts while both proteins are still in the endoplasmic reticulum and is required for stabilization of MFSD1 in lysosomes but has no direct effect on its targeting to lysosomes or transporter activity.</text>
</comment>
<evidence type="ECO:0000256" key="16">
    <source>
        <dbReference type="ARBA" id="ARBA00045018"/>
    </source>
</evidence>
<evidence type="ECO:0000256" key="12">
    <source>
        <dbReference type="ARBA" id="ARBA00044912"/>
    </source>
</evidence>
<dbReference type="InterPro" id="IPR036259">
    <property type="entry name" value="MFS_trans_sf"/>
</dbReference>
<feature type="transmembrane region" description="Helical" evidence="20">
    <location>
        <begin position="142"/>
        <end position="161"/>
    </location>
</feature>
<comment type="catalytic activity">
    <reaction evidence="5">
        <text>L-alpha-aminoacyl-L-histidine(out) = L-alpha-aminoacyl-L-histidine(in)</text>
        <dbReference type="Rhea" id="RHEA:79375"/>
        <dbReference type="ChEBI" id="CHEBI:229967"/>
    </reaction>
</comment>
<feature type="transmembrane region" description="Helical" evidence="20">
    <location>
        <begin position="113"/>
        <end position="135"/>
    </location>
</feature>
<dbReference type="AlphaFoldDB" id="A0A151Z6P0"/>
<dbReference type="FunCoup" id="A0A151Z6P0">
    <property type="interactions" value="1"/>
</dbReference>
<feature type="transmembrane region" description="Helical" evidence="20">
    <location>
        <begin position="75"/>
        <end position="93"/>
    </location>
</feature>
<comment type="subcellular location">
    <subcellularLocation>
        <location evidence="1">Membrane</location>
        <topology evidence="1">Multi-pass membrane protein</topology>
    </subcellularLocation>
</comment>
<comment type="catalytic activity">
    <reaction evidence="11">
        <text>L-arginyl-glycine(out) = L-arginyl-glycine(in)</text>
        <dbReference type="Rhea" id="RHEA:79391"/>
        <dbReference type="ChEBI" id="CHEBI:229955"/>
    </reaction>
</comment>
<dbReference type="OMA" id="KIIQLPW"/>
<comment type="caution">
    <text evidence="22">The sequence shown here is derived from an EMBL/GenBank/DDBJ whole genome shotgun (WGS) entry which is preliminary data.</text>
</comment>
<dbReference type="GO" id="GO:0022857">
    <property type="term" value="F:transmembrane transporter activity"/>
    <property type="evidence" value="ECO:0007669"/>
    <property type="project" value="InterPro"/>
</dbReference>
<keyword evidence="19" id="KW-0175">Coiled coil</keyword>
<feature type="transmembrane region" description="Helical" evidence="20">
    <location>
        <begin position="476"/>
        <end position="496"/>
    </location>
</feature>
<dbReference type="EMBL" id="LODT01000039">
    <property type="protein sequence ID" value="KYQ89597.1"/>
    <property type="molecule type" value="Genomic_DNA"/>
</dbReference>
<dbReference type="OrthoDB" id="424834at2759"/>
<comment type="catalytic activity">
    <reaction evidence="2">
        <text>L-lysyl-L-alanine(out) = L-lysyl-L-alanine(in)</text>
        <dbReference type="Rhea" id="RHEA:79399"/>
        <dbReference type="ChEBI" id="CHEBI:229954"/>
    </reaction>
</comment>